<dbReference type="PANTHER" id="PTHR45138">
    <property type="entry name" value="REGULATORY COMPONENTS OF SENSORY TRANSDUCTION SYSTEM"/>
    <property type="match status" value="1"/>
</dbReference>
<dbReference type="SUPFAM" id="SSF52172">
    <property type="entry name" value="CheY-like"/>
    <property type="match status" value="1"/>
</dbReference>
<evidence type="ECO:0000259" key="5">
    <source>
        <dbReference type="PROSITE" id="PS50887"/>
    </source>
</evidence>
<evidence type="ECO:0000256" key="3">
    <source>
        <dbReference type="PROSITE-ProRule" id="PRU00169"/>
    </source>
</evidence>
<dbReference type="FunFam" id="3.30.70.270:FF:000001">
    <property type="entry name" value="Diguanylate cyclase domain protein"/>
    <property type="match status" value="1"/>
</dbReference>
<dbReference type="GO" id="GO:1902201">
    <property type="term" value="P:negative regulation of bacterial-type flagellum-dependent cell motility"/>
    <property type="evidence" value="ECO:0007669"/>
    <property type="project" value="TreeGrafter"/>
</dbReference>
<feature type="domain" description="GGDEF" evidence="5">
    <location>
        <begin position="313"/>
        <end position="448"/>
    </location>
</feature>
<dbReference type="Gene3D" id="3.40.50.2300">
    <property type="match status" value="1"/>
</dbReference>
<keyword evidence="7" id="KW-1185">Reference proteome</keyword>
<sequence length="451" mass="47555">MAGHILVIDDVAINRIMLEVRLSQLSYQVSLLGSIAEIQPQEMFDAVIIAARCLGGLPVDAVQHVRNLLGARVPVMVLLDTPESDRAADALAAGADDALWRAANPAELVARLRSLTRRAGFDAAGTAALPAGYAIDSPACFALAPVLVVGATQETAKTALKEIAKGWTGPMRASDWSNAAKACDSGAKPEVVIFAVSDAQPFPAAHLLMELRAHRGSGGAAILGLFDTALERHGIELMNMGADDLFVGPMAPREIGLRISALMRRQLRIKAEQDALRQGFAEALLDPMTGLQNRRGAMPALARESERARRSDQMLALMLVDVDHFKRINDTYGHRAGDEALIEISRRLHAALPDAPVLARIGGEEFLIGLTVEDPSHAIAVAEEIRHAISACPVALGADAPEVALTVSVGVQLFSGGLGGIDTALQAADGALYAAKNDGRNRVCVAPLSAA</sequence>
<evidence type="ECO:0000313" key="7">
    <source>
        <dbReference type="Proteomes" id="UP000184085"/>
    </source>
</evidence>
<name>A0A1M4N237_9RHOB</name>
<dbReference type="Proteomes" id="UP000184085">
    <property type="component" value="Unassembled WGS sequence"/>
</dbReference>
<evidence type="ECO:0000256" key="2">
    <source>
        <dbReference type="ARBA" id="ARBA00034247"/>
    </source>
</evidence>
<evidence type="ECO:0000256" key="1">
    <source>
        <dbReference type="ARBA" id="ARBA00012528"/>
    </source>
</evidence>
<dbReference type="InterPro" id="IPR001789">
    <property type="entry name" value="Sig_transdc_resp-reg_receiver"/>
</dbReference>
<dbReference type="PROSITE" id="PS50887">
    <property type="entry name" value="GGDEF"/>
    <property type="match status" value="1"/>
</dbReference>
<dbReference type="InterPro" id="IPR043128">
    <property type="entry name" value="Rev_trsase/Diguanyl_cyclase"/>
</dbReference>
<dbReference type="SMART" id="SM00267">
    <property type="entry name" value="GGDEF"/>
    <property type="match status" value="1"/>
</dbReference>
<dbReference type="GO" id="GO:0043709">
    <property type="term" value="P:cell adhesion involved in single-species biofilm formation"/>
    <property type="evidence" value="ECO:0007669"/>
    <property type="project" value="TreeGrafter"/>
</dbReference>
<dbReference type="InterPro" id="IPR011006">
    <property type="entry name" value="CheY-like_superfamily"/>
</dbReference>
<dbReference type="PROSITE" id="PS50110">
    <property type="entry name" value="RESPONSE_REGULATORY"/>
    <property type="match status" value="1"/>
</dbReference>
<dbReference type="InterPro" id="IPR000160">
    <property type="entry name" value="GGDEF_dom"/>
</dbReference>
<comment type="catalytic activity">
    <reaction evidence="2">
        <text>2 GTP = 3',3'-c-di-GMP + 2 diphosphate</text>
        <dbReference type="Rhea" id="RHEA:24898"/>
        <dbReference type="ChEBI" id="CHEBI:33019"/>
        <dbReference type="ChEBI" id="CHEBI:37565"/>
        <dbReference type="ChEBI" id="CHEBI:58805"/>
        <dbReference type="EC" id="2.7.7.65"/>
    </reaction>
</comment>
<dbReference type="PANTHER" id="PTHR45138:SF9">
    <property type="entry name" value="DIGUANYLATE CYCLASE DGCM-RELATED"/>
    <property type="match status" value="1"/>
</dbReference>
<comment type="caution">
    <text evidence="3">Lacks conserved residue(s) required for the propagation of feature annotation.</text>
</comment>
<accession>A0A1M4N237</accession>
<gene>
    <name evidence="6" type="ORF">KARMA_1344</name>
</gene>
<protein>
    <recommendedName>
        <fullName evidence="1">diguanylate cyclase</fullName>
        <ecNumber evidence="1">2.7.7.65</ecNumber>
    </recommendedName>
</protein>
<dbReference type="AlphaFoldDB" id="A0A1M4N237"/>
<dbReference type="Gene3D" id="3.30.70.270">
    <property type="match status" value="1"/>
</dbReference>
<dbReference type="InterPro" id="IPR050469">
    <property type="entry name" value="Diguanylate_Cyclase"/>
</dbReference>
<proteinExistence type="predicted"/>
<evidence type="ECO:0000259" key="4">
    <source>
        <dbReference type="PROSITE" id="PS50110"/>
    </source>
</evidence>
<dbReference type="SUPFAM" id="SSF55073">
    <property type="entry name" value="Nucleotide cyclase"/>
    <property type="match status" value="1"/>
</dbReference>
<dbReference type="EC" id="2.7.7.65" evidence="1"/>
<dbReference type="CDD" id="cd01949">
    <property type="entry name" value="GGDEF"/>
    <property type="match status" value="1"/>
</dbReference>
<dbReference type="GO" id="GO:0052621">
    <property type="term" value="F:diguanylate cyclase activity"/>
    <property type="evidence" value="ECO:0007669"/>
    <property type="project" value="UniProtKB-EC"/>
</dbReference>
<evidence type="ECO:0000313" key="6">
    <source>
        <dbReference type="EMBL" id="SCM67156.1"/>
    </source>
</evidence>
<organism evidence="6 7">
    <name type="scientific">Donghicola eburneus</name>
    <dbReference type="NCBI Taxonomy" id="393278"/>
    <lineage>
        <taxon>Bacteria</taxon>
        <taxon>Pseudomonadati</taxon>
        <taxon>Pseudomonadota</taxon>
        <taxon>Alphaproteobacteria</taxon>
        <taxon>Rhodobacterales</taxon>
        <taxon>Roseobacteraceae</taxon>
        <taxon>Donghicola</taxon>
    </lineage>
</organism>
<dbReference type="GO" id="GO:0005886">
    <property type="term" value="C:plasma membrane"/>
    <property type="evidence" value="ECO:0007669"/>
    <property type="project" value="TreeGrafter"/>
</dbReference>
<dbReference type="Pfam" id="PF00990">
    <property type="entry name" value="GGDEF"/>
    <property type="match status" value="1"/>
</dbReference>
<dbReference type="RefSeq" id="WP_072705802.1">
    <property type="nucleotide sequence ID" value="NZ_FMJB01000044.1"/>
</dbReference>
<dbReference type="EMBL" id="FMJB01000044">
    <property type="protein sequence ID" value="SCM67156.1"/>
    <property type="molecule type" value="Genomic_DNA"/>
</dbReference>
<dbReference type="GO" id="GO:0000160">
    <property type="term" value="P:phosphorelay signal transduction system"/>
    <property type="evidence" value="ECO:0007669"/>
    <property type="project" value="InterPro"/>
</dbReference>
<feature type="domain" description="Response regulatory" evidence="4">
    <location>
        <begin position="4"/>
        <end position="116"/>
    </location>
</feature>
<dbReference type="NCBIfam" id="TIGR00254">
    <property type="entry name" value="GGDEF"/>
    <property type="match status" value="1"/>
</dbReference>
<reference evidence="7" key="1">
    <citation type="submission" date="2016-09" db="EMBL/GenBank/DDBJ databases">
        <authorList>
            <person name="Wibberg D."/>
        </authorList>
    </citation>
    <scope>NUCLEOTIDE SEQUENCE [LARGE SCALE GENOMIC DNA]</scope>
</reference>
<dbReference type="InterPro" id="IPR029787">
    <property type="entry name" value="Nucleotide_cyclase"/>
</dbReference>